<evidence type="ECO:0000313" key="2">
    <source>
        <dbReference type="EMBL" id="GFQ81218.1"/>
    </source>
</evidence>
<evidence type="ECO:0000313" key="3">
    <source>
        <dbReference type="Proteomes" id="UP000887116"/>
    </source>
</evidence>
<feature type="region of interest" description="Disordered" evidence="1">
    <location>
        <begin position="1"/>
        <end position="83"/>
    </location>
</feature>
<feature type="compositionally biased region" description="Low complexity" evidence="1">
    <location>
        <begin position="582"/>
        <end position="591"/>
    </location>
</feature>
<proteinExistence type="predicted"/>
<feature type="region of interest" description="Disordered" evidence="1">
    <location>
        <begin position="147"/>
        <end position="173"/>
    </location>
</feature>
<feature type="region of interest" description="Disordered" evidence="1">
    <location>
        <begin position="214"/>
        <end position="252"/>
    </location>
</feature>
<feature type="compositionally biased region" description="Basic residues" evidence="1">
    <location>
        <begin position="234"/>
        <end position="247"/>
    </location>
</feature>
<evidence type="ECO:0000256" key="1">
    <source>
        <dbReference type="SAM" id="MobiDB-lite"/>
    </source>
</evidence>
<feature type="non-terminal residue" evidence="2">
    <location>
        <position position="1"/>
    </location>
</feature>
<reference evidence="2" key="1">
    <citation type="submission" date="2020-07" db="EMBL/GenBank/DDBJ databases">
        <title>Multicomponent nature underlies the extraordinary mechanical properties of spider dragline silk.</title>
        <authorList>
            <person name="Kono N."/>
            <person name="Nakamura H."/>
            <person name="Mori M."/>
            <person name="Yoshida Y."/>
            <person name="Ohtoshi R."/>
            <person name="Malay A.D."/>
            <person name="Moran D.A.P."/>
            <person name="Tomita M."/>
            <person name="Numata K."/>
            <person name="Arakawa K."/>
        </authorList>
    </citation>
    <scope>NUCLEOTIDE SEQUENCE</scope>
</reference>
<accession>A0A8X6FIP6</accession>
<sequence length="692" mass="75694">QARERTPNRSTGGCISQTSISKHSTGPAADSLSRALHQITRTRHRSRHTPTHSGIISKSHGTPERSSHDNSQPVSPTPSSPGGRLPCPSAACDSALFRCCSKNFEVQNLSSSPPLAVVFITRSSLRLQLDRLATFLPASRELCTNFPRRQGSRHQAPHETAPSSGGPRKISKSKTLHFPFSSSSLATSLHHPFDCNSIVFPTRLTRTVHKLPRRLGFRTPRPHETAPSSGAARKISKSKSTPPRHHSMSSSSLDLPFNCNSIVLRLSYEPHTKSAQTSPDGRAPVPLGRMRQRPLPVLLEKFRSPKPIVLATTRCRLHHLICPSTATRSSRNFHTSLAPTSPDGRAPVTGARIPQRPLPADLEKFRSPKQLHFLFSSSSLATSLHPSTATRSSSLRDSHELCTNSPDGWASVPLGACDSALFRWTSKNFEVQNHSFSPLPALFEPSLASATDSLRASHHFPAPTRLHLSDGRAPVTRARTRRRPLPVLLEKFQSPKPLVLASSCSSLALRHQLAHEPRTHFSRRQGSRHRGPQRPLPVDLVPDLSTSHQTRFFFFFLQATLQFSRSPFEEPLPQSAGGAGGASESSGRGMSLSRSHYGGCSATYDTPSSKNVVCRRLYAHSHHSSARRQARRSRTLGVYGGSRRSRACEGATFARSRSPTAGPQGEHRGARAAVRREGHGMISSPFSGRLPT</sequence>
<feature type="compositionally biased region" description="Basic residues" evidence="1">
    <location>
        <begin position="520"/>
        <end position="532"/>
    </location>
</feature>
<dbReference type="AlphaFoldDB" id="A0A8X6FIP6"/>
<name>A0A8X6FIP6_TRICU</name>
<feature type="compositionally biased region" description="Basic residues" evidence="1">
    <location>
        <begin position="40"/>
        <end position="50"/>
    </location>
</feature>
<feature type="region of interest" description="Disordered" evidence="1">
    <location>
        <begin position="648"/>
        <end position="692"/>
    </location>
</feature>
<dbReference type="Proteomes" id="UP000887116">
    <property type="component" value="Unassembled WGS sequence"/>
</dbReference>
<keyword evidence="3" id="KW-1185">Reference proteome</keyword>
<comment type="caution">
    <text evidence="2">The sequence shown here is derived from an EMBL/GenBank/DDBJ whole genome shotgun (WGS) entry which is preliminary data.</text>
</comment>
<feature type="region of interest" description="Disordered" evidence="1">
    <location>
        <begin position="568"/>
        <end position="596"/>
    </location>
</feature>
<feature type="compositionally biased region" description="Polar residues" evidence="1">
    <location>
        <begin position="8"/>
        <end position="24"/>
    </location>
</feature>
<organism evidence="2 3">
    <name type="scientific">Trichonephila clavata</name>
    <name type="common">Joro spider</name>
    <name type="synonym">Nephila clavata</name>
    <dbReference type="NCBI Taxonomy" id="2740835"/>
    <lineage>
        <taxon>Eukaryota</taxon>
        <taxon>Metazoa</taxon>
        <taxon>Ecdysozoa</taxon>
        <taxon>Arthropoda</taxon>
        <taxon>Chelicerata</taxon>
        <taxon>Arachnida</taxon>
        <taxon>Araneae</taxon>
        <taxon>Araneomorphae</taxon>
        <taxon>Entelegynae</taxon>
        <taxon>Araneoidea</taxon>
        <taxon>Nephilidae</taxon>
        <taxon>Trichonephila</taxon>
    </lineage>
</organism>
<feature type="region of interest" description="Disordered" evidence="1">
    <location>
        <begin position="516"/>
        <end position="537"/>
    </location>
</feature>
<dbReference type="EMBL" id="BMAO01002507">
    <property type="protein sequence ID" value="GFQ81218.1"/>
    <property type="molecule type" value="Genomic_DNA"/>
</dbReference>
<protein>
    <submittedName>
        <fullName evidence="2">Uncharacterized protein</fullName>
    </submittedName>
</protein>
<feature type="compositionally biased region" description="Basic and acidic residues" evidence="1">
    <location>
        <begin position="665"/>
        <end position="679"/>
    </location>
</feature>
<gene>
    <name evidence="2" type="ORF">TNCT_277831</name>
</gene>